<evidence type="ECO:0000313" key="1">
    <source>
        <dbReference type="EMBL" id="MFK3863688.1"/>
    </source>
</evidence>
<comment type="caution">
    <text evidence="1">The sequence shown here is derived from an EMBL/GenBank/DDBJ whole genome shotgun (WGS) entry which is preliminary data.</text>
</comment>
<protein>
    <submittedName>
        <fullName evidence="1">Uncharacterized protein</fullName>
    </submittedName>
</protein>
<accession>A0ABW8KV52</accession>
<sequence length="56" mass="6486">MSIIKAEVKHHNFWLNKKYSVHMCSEVKGALIKRSLKFAHKIEKEDQVITALDGSF</sequence>
<evidence type="ECO:0000313" key="2">
    <source>
        <dbReference type="Proteomes" id="UP001620262"/>
    </source>
</evidence>
<gene>
    <name evidence="1" type="ORF">ACI2JU_07360</name>
</gene>
<dbReference type="Proteomes" id="UP001620262">
    <property type="component" value="Unassembled WGS sequence"/>
</dbReference>
<reference evidence="1 2" key="1">
    <citation type="submission" date="2024-11" db="EMBL/GenBank/DDBJ databases">
        <title>The Natural Products Discovery Center: Release of the First 8490 Sequenced Strains for Exploring Actinobacteria Biosynthetic Diversity.</title>
        <authorList>
            <person name="Kalkreuter E."/>
            <person name="Kautsar S.A."/>
            <person name="Yang D."/>
            <person name="Bader C.D."/>
            <person name="Teijaro C.N."/>
            <person name="Fluegel L."/>
            <person name="Davis C.M."/>
            <person name="Simpson J.R."/>
            <person name="Lauterbach L."/>
            <person name="Steele A.D."/>
            <person name="Gui C."/>
            <person name="Meng S."/>
            <person name="Li G."/>
            <person name="Viehrig K."/>
            <person name="Ye F."/>
            <person name="Su P."/>
            <person name="Kiefer A.F."/>
            <person name="Nichols A."/>
            <person name="Cepeda A.J."/>
            <person name="Yan W."/>
            <person name="Fan B."/>
            <person name="Jiang Y."/>
            <person name="Adhikari A."/>
            <person name="Zheng C.-J."/>
            <person name="Schuster L."/>
            <person name="Cowan T.M."/>
            <person name="Smanski M.J."/>
            <person name="Chevrette M.G."/>
            <person name="De Carvalho L.P.S."/>
            <person name="Shen B."/>
        </authorList>
    </citation>
    <scope>NUCLEOTIDE SEQUENCE [LARGE SCALE GENOMIC DNA]</scope>
    <source>
        <strain evidence="1 2">NPDC078403</strain>
    </source>
</reference>
<proteinExistence type="predicted"/>
<keyword evidence="2" id="KW-1185">Reference proteome</keyword>
<name>A0ABW8KV52_9GAMM</name>
<organism evidence="1 2">
    <name type="scientific">Pseudoalteromonas rhizosphaerae</name>
    <dbReference type="NCBI Taxonomy" id="2518973"/>
    <lineage>
        <taxon>Bacteria</taxon>
        <taxon>Pseudomonadati</taxon>
        <taxon>Pseudomonadota</taxon>
        <taxon>Gammaproteobacteria</taxon>
        <taxon>Alteromonadales</taxon>
        <taxon>Pseudoalteromonadaceae</taxon>
        <taxon>Pseudoalteromonas</taxon>
    </lineage>
</organism>
<dbReference type="EMBL" id="JBJDOT010000007">
    <property type="protein sequence ID" value="MFK3863688.1"/>
    <property type="molecule type" value="Genomic_DNA"/>
</dbReference>
<dbReference type="RefSeq" id="WP_404675096.1">
    <property type="nucleotide sequence ID" value="NZ_JBJDOT010000007.1"/>
</dbReference>